<dbReference type="PANTHER" id="PTHR38600">
    <property type="entry name" value="TRANSCRIPTIONAL REGULATORY PROTEIN"/>
    <property type="match status" value="1"/>
</dbReference>
<dbReference type="Pfam" id="PF12840">
    <property type="entry name" value="HTH_20"/>
    <property type="match status" value="1"/>
</dbReference>
<name>A0A917UPY2_9MICO</name>
<reference evidence="2" key="1">
    <citation type="journal article" date="2014" name="Int. J. Syst. Evol. Microbiol.">
        <title>Complete genome sequence of Corynebacterium casei LMG S-19264T (=DSM 44701T), isolated from a smear-ripened cheese.</title>
        <authorList>
            <consortium name="US DOE Joint Genome Institute (JGI-PGF)"/>
            <person name="Walter F."/>
            <person name="Albersmeier A."/>
            <person name="Kalinowski J."/>
            <person name="Ruckert C."/>
        </authorList>
    </citation>
    <scope>NUCLEOTIDE SEQUENCE</scope>
    <source>
        <strain evidence="2">CGMCC 1.8984</strain>
    </source>
</reference>
<dbReference type="PROSITE" id="PS50987">
    <property type="entry name" value="HTH_ARSR_2"/>
    <property type="match status" value="1"/>
</dbReference>
<dbReference type="InterPro" id="IPR001845">
    <property type="entry name" value="HTH_ArsR_DNA-bd_dom"/>
</dbReference>
<dbReference type="GO" id="GO:0003700">
    <property type="term" value="F:DNA-binding transcription factor activity"/>
    <property type="evidence" value="ECO:0007669"/>
    <property type="project" value="InterPro"/>
</dbReference>
<evidence type="ECO:0000313" key="3">
    <source>
        <dbReference type="Proteomes" id="UP000636956"/>
    </source>
</evidence>
<dbReference type="InterPro" id="IPR036388">
    <property type="entry name" value="WH-like_DNA-bd_sf"/>
</dbReference>
<dbReference type="AlphaFoldDB" id="A0A917UPY2"/>
<evidence type="ECO:0000259" key="1">
    <source>
        <dbReference type="PROSITE" id="PS50987"/>
    </source>
</evidence>
<feature type="domain" description="HTH arsR-type" evidence="1">
    <location>
        <begin position="6"/>
        <end position="110"/>
    </location>
</feature>
<dbReference type="CDD" id="cd00090">
    <property type="entry name" value="HTH_ARSR"/>
    <property type="match status" value="1"/>
</dbReference>
<dbReference type="Proteomes" id="UP000636956">
    <property type="component" value="Unassembled WGS sequence"/>
</dbReference>
<gene>
    <name evidence="2" type="ORF">GCM10011372_09410</name>
</gene>
<comment type="caution">
    <text evidence="2">The sequence shown here is derived from an EMBL/GenBank/DDBJ whole genome shotgun (WGS) entry which is preliminary data.</text>
</comment>
<reference evidence="2" key="2">
    <citation type="submission" date="2020-09" db="EMBL/GenBank/DDBJ databases">
        <authorList>
            <person name="Sun Q."/>
            <person name="Zhou Y."/>
        </authorList>
    </citation>
    <scope>NUCLEOTIDE SEQUENCE</scope>
    <source>
        <strain evidence="2">CGMCC 1.8984</strain>
    </source>
</reference>
<accession>A0A917UPY2</accession>
<proteinExistence type="predicted"/>
<dbReference type="PANTHER" id="PTHR38600:SF1">
    <property type="entry name" value="TRANSCRIPTIONAL REGULATORY PROTEIN"/>
    <property type="match status" value="1"/>
</dbReference>
<protein>
    <submittedName>
        <fullName evidence="2">Transcriptional regulator</fullName>
    </submittedName>
</protein>
<dbReference type="Gene3D" id="1.10.10.10">
    <property type="entry name" value="Winged helix-like DNA-binding domain superfamily/Winged helix DNA-binding domain"/>
    <property type="match status" value="1"/>
</dbReference>
<keyword evidence="3" id="KW-1185">Reference proteome</keyword>
<dbReference type="EMBL" id="BMMD01000003">
    <property type="protein sequence ID" value="GGJ73512.1"/>
    <property type="molecule type" value="Genomic_DNA"/>
</dbReference>
<sequence length="114" mass="13296">MTGNHLVAYAAVVDDVFRALADRTRRILIDELAERDDQTLFELCTRLIMRHGLEVSRQAVAKHLDVLERAGLVETRRDGRFRRHTLNRAPLRAAWQEWLRAHVDHPDHPDQAKE</sequence>
<dbReference type="SMART" id="SM00418">
    <property type="entry name" value="HTH_ARSR"/>
    <property type="match status" value="1"/>
</dbReference>
<dbReference type="InterPro" id="IPR036390">
    <property type="entry name" value="WH_DNA-bd_sf"/>
</dbReference>
<organism evidence="2 3">
    <name type="scientific">Agromyces bauzanensis</name>
    <dbReference type="NCBI Taxonomy" id="1308924"/>
    <lineage>
        <taxon>Bacteria</taxon>
        <taxon>Bacillati</taxon>
        <taxon>Actinomycetota</taxon>
        <taxon>Actinomycetes</taxon>
        <taxon>Micrococcales</taxon>
        <taxon>Microbacteriaceae</taxon>
        <taxon>Agromyces</taxon>
    </lineage>
</organism>
<evidence type="ECO:0000313" key="2">
    <source>
        <dbReference type="EMBL" id="GGJ73512.1"/>
    </source>
</evidence>
<dbReference type="InterPro" id="IPR011991">
    <property type="entry name" value="ArsR-like_HTH"/>
</dbReference>
<dbReference type="SUPFAM" id="SSF46785">
    <property type="entry name" value="Winged helix' DNA-binding domain"/>
    <property type="match status" value="1"/>
</dbReference>